<feature type="transmembrane region" description="Helical" evidence="6">
    <location>
        <begin position="84"/>
        <end position="106"/>
    </location>
</feature>
<dbReference type="RefSeq" id="XP_030845235.1">
    <property type="nucleotide sequence ID" value="XM_030989375.1"/>
</dbReference>
<dbReference type="PRINTS" id="PR00259">
    <property type="entry name" value="TMFOUR"/>
</dbReference>
<dbReference type="OrthoDB" id="432835at2759"/>
<dbReference type="AlphaFoldDB" id="A0A7M7P832"/>
<dbReference type="PANTHER" id="PTHR19282">
    <property type="entry name" value="TETRASPANIN"/>
    <property type="match status" value="1"/>
</dbReference>
<evidence type="ECO:0000313" key="8">
    <source>
        <dbReference type="Proteomes" id="UP000007110"/>
    </source>
</evidence>
<keyword evidence="3 6" id="KW-0812">Transmembrane</keyword>
<keyword evidence="8" id="KW-1185">Reference proteome</keyword>
<organism evidence="7 8">
    <name type="scientific">Strongylocentrotus purpuratus</name>
    <name type="common">Purple sea urchin</name>
    <dbReference type="NCBI Taxonomy" id="7668"/>
    <lineage>
        <taxon>Eukaryota</taxon>
        <taxon>Metazoa</taxon>
        <taxon>Echinodermata</taxon>
        <taxon>Eleutherozoa</taxon>
        <taxon>Echinozoa</taxon>
        <taxon>Echinoidea</taxon>
        <taxon>Euechinoidea</taxon>
        <taxon>Echinacea</taxon>
        <taxon>Camarodonta</taxon>
        <taxon>Echinidea</taxon>
        <taxon>Strongylocentrotidae</taxon>
        <taxon>Strongylocentrotus</taxon>
    </lineage>
</organism>
<dbReference type="PIRSF" id="PIRSF002419">
    <property type="entry name" value="Tetraspanin"/>
    <property type="match status" value="1"/>
</dbReference>
<sequence>MALEGCAKIVKILMFIFNFIFFVAGIVVLAVGIYVNVVDGDFAQILPSFSYLSAGNLLIACGVIVLVVGFLGCCGAIKESACMLLIFFFLLLLILILEIAAGALAFTYRSQVKGFVIKDLTAGLSQYNKSQSLTKAWDVLQSELKCCGVNGSSDWTTTPNVTLNGARFPDSCCDPAFEKGCAATGTAWMEGCQPKLTMKLEDNIYIVGAIGIAFGLIQILGLVFSMCLFCSLRDGTKA</sequence>
<evidence type="ECO:0000313" key="7">
    <source>
        <dbReference type="EnsemblMetazoa" id="XP_030845235"/>
    </source>
</evidence>
<dbReference type="RefSeq" id="XP_030845234.1">
    <property type="nucleotide sequence ID" value="XM_030989374.1"/>
</dbReference>
<proteinExistence type="inferred from homology"/>
<dbReference type="GeneID" id="593238"/>
<dbReference type="OMA" id="IKENACM"/>
<evidence type="ECO:0000256" key="4">
    <source>
        <dbReference type="ARBA" id="ARBA00022989"/>
    </source>
</evidence>
<dbReference type="EnsemblMetazoa" id="XM_030989373">
    <property type="protein sequence ID" value="XP_030845233"/>
    <property type="gene ID" value="LOC593238"/>
</dbReference>
<dbReference type="RefSeq" id="XP_030845233.1">
    <property type="nucleotide sequence ID" value="XM_030989373.1"/>
</dbReference>
<dbReference type="InParanoid" id="A0A7M7P832"/>
<protein>
    <recommendedName>
        <fullName evidence="6">Tetraspanin</fullName>
    </recommendedName>
</protein>
<dbReference type="PANTHER" id="PTHR19282:SF519">
    <property type="entry name" value="TETRASPANIN"/>
    <property type="match status" value="1"/>
</dbReference>
<dbReference type="Pfam" id="PF00335">
    <property type="entry name" value="Tetraspanin"/>
    <property type="match status" value="1"/>
</dbReference>
<evidence type="ECO:0000256" key="1">
    <source>
        <dbReference type="ARBA" id="ARBA00004141"/>
    </source>
</evidence>
<dbReference type="InterPro" id="IPR018503">
    <property type="entry name" value="Tetraspanin_CS"/>
</dbReference>
<dbReference type="InterPro" id="IPR000301">
    <property type="entry name" value="Tetraspanin_animals"/>
</dbReference>
<comment type="similarity">
    <text evidence="2 6">Belongs to the tetraspanin (TM4SF) family.</text>
</comment>
<dbReference type="KEGG" id="spu:593238"/>
<evidence type="ECO:0000256" key="6">
    <source>
        <dbReference type="RuleBase" id="RU361218"/>
    </source>
</evidence>
<dbReference type="EnsemblMetazoa" id="XM_030989374">
    <property type="protein sequence ID" value="XP_030845234"/>
    <property type="gene ID" value="LOC593238"/>
</dbReference>
<dbReference type="PROSITE" id="PS00421">
    <property type="entry name" value="TM4_1"/>
    <property type="match status" value="1"/>
</dbReference>
<keyword evidence="5 6" id="KW-0472">Membrane</keyword>
<dbReference type="SUPFAM" id="SSF48652">
    <property type="entry name" value="Tetraspanin"/>
    <property type="match status" value="1"/>
</dbReference>
<accession>A0A7M7P832</accession>
<dbReference type="EnsemblMetazoa" id="XM_030989375">
    <property type="protein sequence ID" value="XP_030845235"/>
    <property type="gene ID" value="LOC593238"/>
</dbReference>
<evidence type="ECO:0000256" key="5">
    <source>
        <dbReference type="ARBA" id="ARBA00023136"/>
    </source>
</evidence>
<comment type="subcellular location">
    <subcellularLocation>
        <location evidence="1 6">Membrane</location>
        <topology evidence="1 6">Multi-pass membrane protein</topology>
    </subcellularLocation>
</comment>
<dbReference type="InterPro" id="IPR018499">
    <property type="entry name" value="Tetraspanin/Peripherin"/>
</dbReference>
<feature type="transmembrane region" description="Helical" evidence="6">
    <location>
        <begin position="204"/>
        <end position="232"/>
    </location>
</feature>
<dbReference type="GO" id="GO:0005886">
    <property type="term" value="C:plasma membrane"/>
    <property type="evidence" value="ECO:0000318"/>
    <property type="project" value="GO_Central"/>
</dbReference>
<evidence type="ECO:0000256" key="2">
    <source>
        <dbReference type="ARBA" id="ARBA00006840"/>
    </source>
</evidence>
<name>A0A7M7P832_STRPU</name>
<dbReference type="Proteomes" id="UP000007110">
    <property type="component" value="Unassembled WGS sequence"/>
</dbReference>
<keyword evidence="4 6" id="KW-1133">Transmembrane helix</keyword>
<reference evidence="7" key="2">
    <citation type="submission" date="2021-01" db="UniProtKB">
        <authorList>
            <consortium name="EnsemblMetazoa"/>
        </authorList>
    </citation>
    <scope>IDENTIFICATION</scope>
</reference>
<dbReference type="FunCoup" id="A0A7M7P832">
    <property type="interactions" value="455"/>
</dbReference>
<evidence type="ECO:0000256" key="3">
    <source>
        <dbReference type="ARBA" id="ARBA00022692"/>
    </source>
</evidence>
<feature type="transmembrane region" description="Helical" evidence="6">
    <location>
        <begin position="57"/>
        <end position="77"/>
    </location>
</feature>
<reference evidence="8" key="1">
    <citation type="submission" date="2015-02" db="EMBL/GenBank/DDBJ databases">
        <title>Genome sequencing for Strongylocentrotus purpuratus.</title>
        <authorList>
            <person name="Murali S."/>
            <person name="Liu Y."/>
            <person name="Vee V."/>
            <person name="English A."/>
            <person name="Wang M."/>
            <person name="Skinner E."/>
            <person name="Han Y."/>
            <person name="Muzny D.M."/>
            <person name="Worley K.C."/>
            <person name="Gibbs R.A."/>
        </authorList>
    </citation>
    <scope>NUCLEOTIDE SEQUENCE</scope>
</reference>
<dbReference type="Gene3D" id="1.10.1450.10">
    <property type="entry name" value="Tetraspanin"/>
    <property type="match status" value="1"/>
</dbReference>
<dbReference type="InterPro" id="IPR008952">
    <property type="entry name" value="Tetraspanin_EC2_sf"/>
</dbReference>
<feature type="transmembrane region" description="Helical" evidence="6">
    <location>
        <begin position="12"/>
        <end position="37"/>
    </location>
</feature>